<dbReference type="RefSeq" id="WP_131776295.1">
    <property type="nucleotide sequence ID" value="NZ_CAAAIA010000004.1"/>
</dbReference>
<protein>
    <submittedName>
        <fullName evidence="1">Uncharacterized protein</fullName>
    </submittedName>
</protein>
<dbReference type="OrthoDB" id="5638349at2"/>
<keyword evidence="2" id="KW-1185">Reference proteome</keyword>
<sequence length="102" mass="12099">MRIWLALLFTGFISAAFAHRIVITGKPSELIVHDGYYSLPRSHIAQPRYHFITFAHLRRVCFIHELPQLHPLPKLVLVIEENGHKVPWNCYLYDPHYFEIDY</sequence>
<reference evidence="1" key="1">
    <citation type="journal article" date="2014" name="Int. J. Syst. Evol. Microbiol.">
        <title>Complete genome sequence of Corynebacterium casei LMG S-19264T (=DSM 44701T), isolated from a smear-ripened cheese.</title>
        <authorList>
            <consortium name="US DOE Joint Genome Institute (JGI-PGF)"/>
            <person name="Walter F."/>
            <person name="Albersmeier A."/>
            <person name="Kalinowski J."/>
            <person name="Ruckert C."/>
        </authorList>
    </citation>
    <scope>NUCLEOTIDE SEQUENCE</scope>
    <source>
        <strain evidence="1">JCM 13919</strain>
    </source>
</reference>
<dbReference type="Proteomes" id="UP000630149">
    <property type="component" value="Unassembled WGS sequence"/>
</dbReference>
<evidence type="ECO:0000313" key="1">
    <source>
        <dbReference type="EMBL" id="GGI89112.1"/>
    </source>
</evidence>
<proteinExistence type="predicted"/>
<dbReference type="AlphaFoldDB" id="A0A917NCY2"/>
<reference evidence="1" key="2">
    <citation type="submission" date="2020-09" db="EMBL/GenBank/DDBJ databases">
        <authorList>
            <person name="Sun Q."/>
            <person name="Ohkuma M."/>
        </authorList>
    </citation>
    <scope>NUCLEOTIDE SEQUENCE</scope>
    <source>
        <strain evidence="1">JCM 13919</strain>
    </source>
</reference>
<dbReference type="EMBL" id="BMOB01000007">
    <property type="protein sequence ID" value="GGI89112.1"/>
    <property type="molecule type" value="Genomic_DNA"/>
</dbReference>
<accession>A0A917NCY2</accession>
<comment type="caution">
    <text evidence="1">The sequence shown here is derived from an EMBL/GenBank/DDBJ whole genome shotgun (WGS) entry which is preliminary data.</text>
</comment>
<evidence type="ECO:0000313" key="2">
    <source>
        <dbReference type="Proteomes" id="UP000630149"/>
    </source>
</evidence>
<name>A0A917NCY2_9GAMM</name>
<organism evidence="1 2">
    <name type="scientific">Legionella impletisoli</name>
    <dbReference type="NCBI Taxonomy" id="343510"/>
    <lineage>
        <taxon>Bacteria</taxon>
        <taxon>Pseudomonadati</taxon>
        <taxon>Pseudomonadota</taxon>
        <taxon>Gammaproteobacteria</taxon>
        <taxon>Legionellales</taxon>
        <taxon>Legionellaceae</taxon>
        <taxon>Legionella</taxon>
    </lineage>
</organism>
<gene>
    <name evidence="1" type="ORF">GCM10007966_17350</name>
</gene>